<protein>
    <submittedName>
        <fullName evidence="2">Uncharacterized protein</fullName>
    </submittedName>
</protein>
<organism evidence="2 3">
    <name type="scientific">Pleurodeles waltl</name>
    <name type="common">Iberian ribbed newt</name>
    <dbReference type="NCBI Taxonomy" id="8319"/>
    <lineage>
        <taxon>Eukaryota</taxon>
        <taxon>Metazoa</taxon>
        <taxon>Chordata</taxon>
        <taxon>Craniata</taxon>
        <taxon>Vertebrata</taxon>
        <taxon>Euteleostomi</taxon>
        <taxon>Amphibia</taxon>
        <taxon>Batrachia</taxon>
        <taxon>Caudata</taxon>
        <taxon>Salamandroidea</taxon>
        <taxon>Salamandridae</taxon>
        <taxon>Pleurodelinae</taxon>
        <taxon>Pleurodeles</taxon>
    </lineage>
</organism>
<reference evidence="2" key="1">
    <citation type="journal article" date="2022" name="bioRxiv">
        <title>Sequencing and chromosome-scale assembly of the giantPleurodeles waltlgenome.</title>
        <authorList>
            <person name="Brown T."/>
            <person name="Elewa A."/>
            <person name="Iarovenko S."/>
            <person name="Subramanian E."/>
            <person name="Araus A.J."/>
            <person name="Petzold A."/>
            <person name="Susuki M."/>
            <person name="Suzuki K.-i.T."/>
            <person name="Hayashi T."/>
            <person name="Toyoda A."/>
            <person name="Oliveira C."/>
            <person name="Osipova E."/>
            <person name="Leigh N.D."/>
            <person name="Simon A."/>
            <person name="Yun M.H."/>
        </authorList>
    </citation>
    <scope>NUCLEOTIDE SEQUENCE</scope>
    <source>
        <strain evidence="2">20211129_DDA</strain>
        <tissue evidence="2">Liver</tissue>
    </source>
</reference>
<comment type="caution">
    <text evidence="2">The sequence shown here is derived from an EMBL/GenBank/DDBJ whole genome shotgun (WGS) entry which is preliminary data.</text>
</comment>
<dbReference type="AlphaFoldDB" id="A0AAV7LQW0"/>
<keyword evidence="3" id="KW-1185">Reference proteome</keyword>
<feature type="region of interest" description="Disordered" evidence="1">
    <location>
        <begin position="56"/>
        <end position="76"/>
    </location>
</feature>
<sequence length="120" mass="13944">MFMTQPVCRHPLRCGSYSYLLFQSTQFNAFTLYRIEDEPHFLLELERLEEFPRSAAATELSSSQKKEETATGQILREGQSLQANKITLWSKAPPAINFVIFTSFLWIQIQDFLKSFEENA</sequence>
<evidence type="ECO:0000313" key="2">
    <source>
        <dbReference type="EMBL" id="KAJ1092969.1"/>
    </source>
</evidence>
<evidence type="ECO:0000313" key="3">
    <source>
        <dbReference type="Proteomes" id="UP001066276"/>
    </source>
</evidence>
<name>A0AAV7LQW0_PLEWA</name>
<dbReference type="Proteomes" id="UP001066276">
    <property type="component" value="Chromosome 11"/>
</dbReference>
<gene>
    <name evidence="2" type="ORF">NDU88_006079</name>
</gene>
<evidence type="ECO:0000256" key="1">
    <source>
        <dbReference type="SAM" id="MobiDB-lite"/>
    </source>
</evidence>
<accession>A0AAV7LQW0</accession>
<dbReference type="EMBL" id="JANPWB010000015">
    <property type="protein sequence ID" value="KAJ1092969.1"/>
    <property type="molecule type" value="Genomic_DNA"/>
</dbReference>
<proteinExistence type="predicted"/>